<evidence type="ECO:0000313" key="3">
    <source>
        <dbReference type="EMBL" id="AEB08662.1"/>
    </source>
</evidence>
<feature type="repeat" description="TPR" evidence="1">
    <location>
        <begin position="56"/>
        <end position="89"/>
    </location>
</feature>
<dbReference type="SMART" id="SM00028">
    <property type="entry name" value="TPR"/>
    <property type="match status" value="4"/>
</dbReference>
<accession>F2NFA7</accession>
<keyword evidence="4" id="KW-1185">Reference proteome</keyword>
<dbReference type="KEGG" id="dao:Desac_0783"/>
<evidence type="ECO:0000256" key="1">
    <source>
        <dbReference type="PROSITE-ProRule" id="PRU00339"/>
    </source>
</evidence>
<dbReference type="Pfam" id="PF13414">
    <property type="entry name" value="TPR_11"/>
    <property type="match status" value="2"/>
</dbReference>
<dbReference type="SUPFAM" id="SSF48452">
    <property type="entry name" value="TPR-like"/>
    <property type="match status" value="1"/>
</dbReference>
<protein>
    <submittedName>
        <fullName evidence="3">Tetratricopeptide TPR_1 repeat-containing protein</fullName>
    </submittedName>
</protein>
<evidence type="ECO:0000256" key="2">
    <source>
        <dbReference type="SAM" id="MobiDB-lite"/>
    </source>
</evidence>
<proteinExistence type="predicted"/>
<name>F2NFA7_DESAR</name>
<reference evidence="3 4" key="1">
    <citation type="journal article" date="2011" name="Stand. Genomic Sci.">
        <title>Complete genome sequence of the acetate-degrading sulfate reducer Desulfobacca acetoxidans type strain (ASRB2).</title>
        <authorList>
            <person name="Goker M."/>
            <person name="Teshima H."/>
            <person name="Lapidus A."/>
            <person name="Nolan M."/>
            <person name="Lucas S."/>
            <person name="Hammon N."/>
            <person name="Deshpande S."/>
            <person name="Cheng J.F."/>
            <person name="Tapia R."/>
            <person name="Han C."/>
            <person name="Goodwin L."/>
            <person name="Pitluck S."/>
            <person name="Huntemann M."/>
            <person name="Liolios K."/>
            <person name="Ivanova N."/>
            <person name="Pagani I."/>
            <person name="Mavromatis K."/>
            <person name="Ovchinikova G."/>
            <person name="Pati A."/>
            <person name="Chen A."/>
            <person name="Palaniappan K."/>
            <person name="Land M."/>
            <person name="Hauser L."/>
            <person name="Brambilla E.M."/>
            <person name="Rohde M."/>
            <person name="Spring S."/>
            <person name="Detter J.C."/>
            <person name="Woyke T."/>
            <person name="Bristow J."/>
            <person name="Eisen J.A."/>
            <person name="Markowitz V."/>
            <person name="Hugenholtz P."/>
            <person name="Kyrpides N.C."/>
            <person name="Klenk H.P."/>
        </authorList>
    </citation>
    <scope>NUCLEOTIDE SEQUENCE [LARGE SCALE GENOMIC DNA]</scope>
    <source>
        <strain evidence="4">ATCC 700848 / DSM 11109 / ASRB2</strain>
    </source>
</reference>
<organism evidence="3 4">
    <name type="scientific">Desulfobacca acetoxidans (strain ATCC 700848 / DSM 11109 / ASRB2)</name>
    <dbReference type="NCBI Taxonomy" id="880072"/>
    <lineage>
        <taxon>Bacteria</taxon>
        <taxon>Pseudomonadati</taxon>
        <taxon>Thermodesulfobacteriota</taxon>
        <taxon>Desulfobaccia</taxon>
        <taxon>Desulfobaccales</taxon>
        <taxon>Desulfobaccaceae</taxon>
        <taxon>Desulfobacca</taxon>
    </lineage>
</organism>
<dbReference type="STRING" id="880072.Desac_0783"/>
<dbReference type="InterPro" id="IPR011990">
    <property type="entry name" value="TPR-like_helical_dom_sf"/>
</dbReference>
<dbReference type="InterPro" id="IPR019734">
    <property type="entry name" value="TPR_rpt"/>
</dbReference>
<feature type="repeat" description="TPR" evidence="1">
    <location>
        <begin position="124"/>
        <end position="157"/>
    </location>
</feature>
<feature type="repeat" description="TPR" evidence="1">
    <location>
        <begin position="188"/>
        <end position="221"/>
    </location>
</feature>
<feature type="repeat" description="TPR" evidence="1">
    <location>
        <begin position="90"/>
        <end position="123"/>
    </location>
</feature>
<dbReference type="AlphaFoldDB" id="F2NFA7"/>
<dbReference type="Proteomes" id="UP000000483">
    <property type="component" value="Chromosome"/>
</dbReference>
<dbReference type="PANTHER" id="PTHR44395">
    <property type="match status" value="1"/>
</dbReference>
<dbReference type="PROSITE" id="PS50005">
    <property type="entry name" value="TPR"/>
    <property type="match status" value="4"/>
</dbReference>
<gene>
    <name evidence="3" type="ordered locus">Desac_0783</name>
</gene>
<dbReference type="PANTHER" id="PTHR44395:SF1">
    <property type="entry name" value="PROTEIN O-MANNOSYL-TRANSFERASE TMTC3"/>
    <property type="match status" value="1"/>
</dbReference>
<feature type="region of interest" description="Disordered" evidence="2">
    <location>
        <begin position="1"/>
        <end position="22"/>
    </location>
</feature>
<dbReference type="Gene3D" id="1.25.40.10">
    <property type="entry name" value="Tetratricopeptide repeat domain"/>
    <property type="match status" value="2"/>
</dbReference>
<dbReference type="Pfam" id="PF13181">
    <property type="entry name" value="TPR_8"/>
    <property type="match status" value="1"/>
</dbReference>
<sequence length="243" mass="27160">MAEMTKRAEMQNQEKWEKEKPKPNHLELARALVDKGLFQVALVQLEQAQDTAGRTCEVYHLTGRCYLGLGQYPKALESFRRALSIDRSYAPSHNGLGLALDLSGSREQAWESYQKAIELNPARADFYSNLGFSKLMAERFQEAEKYLRESLVLNPDLKIAVNNLALCYALQGRFDQAAALLKQYSPPAAASNNLGVLYEINGNRKAALQHYRTALSIDETLPAAQANLGNQGDSRQDRKTAKP</sequence>
<evidence type="ECO:0000313" key="4">
    <source>
        <dbReference type="Proteomes" id="UP000000483"/>
    </source>
</evidence>
<reference evidence="4" key="2">
    <citation type="submission" date="2011-03" db="EMBL/GenBank/DDBJ databases">
        <title>The complete genome of Desulfobacca acetoxidans DSM 11109.</title>
        <authorList>
            <consortium name="US DOE Joint Genome Institute (JGI-PGF)"/>
            <person name="Lucas S."/>
            <person name="Copeland A."/>
            <person name="Lapidus A."/>
            <person name="Bruce D."/>
            <person name="Goodwin L."/>
            <person name="Pitluck S."/>
            <person name="Peters L."/>
            <person name="Kyrpides N."/>
            <person name="Mavromatis K."/>
            <person name="Ivanova N."/>
            <person name="Ovchinnikova G."/>
            <person name="Teshima H."/>
            <person name="Detter J.C."/>
            <person name="Han C."/>
            <person name="Land M."/>
            <person name="Hauser L."/>
            <person name="Markowitz V."/>
            <person name="Cheng J.-F."/>
            <person name="Hugenholtz P."/>
            <person name="Woyke T."/>
            <person name="Wu D."/>
            <person name="Spring S."/>
            <person name="Schueler E."/>
            <person name="Brambilla E."/>
            <person name="Klenk H.-P."/>
            <person name="Eisen J.A."/>
        </authorList>
    </citation>
    <scope>NUCLEOTIDE SEQUENCE [LARGE SCALE GENOMIC DNA]</scope>
    <source>
        <strain evidence="4">ATCC 700848 / DSM 11109 / ASRB2</strain>
    </source>
</reference>
<keyword evidence="1" id="KW-0802">TPR repeat</keyword>
<dbReference type="HOGENOM" id="CLU_1141124_0_0_7"/>
<dbReference type="eggNOG" id="COG0457">
    <property type="taxonomic scope" value="Bacteria"/>
</dbReference>
<dbReference type="Pfam" id="PF14559">
    <property type="entry name" value="TPR_19"/>
    <property type="match status" value="1"/>
</dbReference>
<dbReference type="EMBL" id="CP002629">
    <property type="protein sequence ID" value="AEB08662.1"/>
    <property type="molecule type" value="Genomic_DNA"/>
</dbReference>